<dbReference type="GO" id="GO:0016042">
    <property type="term" value="P:lipid catabolic process"/>
    <property type="evidence" value="ECO:0007669"/>
    <property type="project" value="UniProtKB-UniRule"/>
</dbReference>
<gene>
    <name evidence="4" type="ORF">MO867_13875</name>
</gene>
<dbReference type="AlphaFoldDB" id="A0A9X2ENB1"/>
<feature type="domain" description="PNPLA" evidence="3">
    <location>
        <begin position="5"/>
        <end position="209"/>
    </location>
</feature>
<evidence type="ECO:0000313" key="4">
    <source>
        <dbReference type="EMBL" id="MCO1335422.1"/>
    </source>
</evidence>
<reference evidence="4" key="1">
    <citation type="journal article" date="2022" name="Arch. Microbiol.">
        <title>Microbulbifer okhotskensis sp. nov., isolated from a deep bottom sediment of the Okhotsk Sea.</title>
        <authorList>
            <person name="Romanenko L."/>
            <person name="Kurilenko V."/>
            <person name="Otstavnykh N."/>
            <person name="Velansky P."/>
            <person name="Isaeva M."/>
            <person name="Mikhailov V."/>
        </authorList>
    </citation>
    <scope>NUCLEOTIDE SEQUENCE</scope>
    <source>
        <strain evidence="4">OS29</strain>
    </source>
</reference>
<accession>A0A9X2ENB1</accession>
<dbReference type="InterPro" id="IPR016035">
    <property type="entry name" value="Acyl_Trfase/lysoPLipase"/>
</dbReference>
<feature type="active site" description="Proton acceptor" evidence="2">
    <location>
        <position position="196"/>
    </location>
</feature>
<dbReference type="SUPFAM" id="SSF52151">
    <property type="entry name" value="FabD/lysophospholipase-like"/>
    <property type="match status" value="1"/>
</dbReference>
<keyword evidence="1 2" id="KW-0443">Lipid metabolism</keyword>
<evidence type="ECO:0000259" key="3">
    <source>
        <dbReference type="PROSITE" id="PS51635"/>
    </source>
</evidence>
<dbReference type="Proteomes" id="UP001139028">
    <property type="component" value="Unassembled WGS sequence"/>
</dbReference>
<evidence type="ECO:0000256" key="1">
    <source>
        <dbReference type="ARBA" id="ARBA00023098"/>
    </source>
</evidence>
<protein>
    <submittedName>
        <fullName evidence="4">Patatin-like phospholipase family protein</fullName>
    </submittedName>
</protein>
<comment type="caution">
    <text evidence="2">Lacks conserved residue(s) required for the propagation of feature annotation.</text>
</comment>
<dbReference type="InterPro" id="IPR002641">
    <property type="entry name" value="PNPLA_dom"/>
</dbReference>
<proteinExistence type="predicted"/>
<evidence type="ECO:0000256" key="2">
    <source>
        <dbReference type="PROSITE-ProRule" id="PRU01161"/>
    </source>
</evidence>
<keyword evidence="5" id="KW-1185">Reference proteome</keyword>
<feature type="active site" description="Nucleophile" evidence="2">
    <location>
        <position position="39"/>
    </location>
</feature>
<keyword evidence="2" id="KW-0378">Hydrolase</keyword>
<sequence length="289" mass="32216">MFNQMVFGGGGSRCTWQLGFLLSVERELPIRPSVVCAASGGSMVAGLMLMDRCREGADYFHSVCKKTEKNFYWNNSFRKDPIFPHFEIYKKGVHELFHDSFEHLHQTSDLRIAVTYPPEWLPTPIALTLGLAIFYSNKHLFHNLHPMTALNLGFRQLFHPVRQCKNSAEIEQLILSSCCAPPISPRLSLHGAEVLDGALVGNAPVAGLEAGNGRVLILDTGHFSNLPNCFSVQKGGQVWTYVQPSRPLPIGMWNFTNPNAMRHTLNIGLTDGNAFLEVLLSGKERLVQL</sequence>
<dbReference type="EMBL" id="JALBWM010000062">
    <property type="protein sequence ID" value="MCO1335422.1"/>
    <property type="molecule type" value="Genomic_DNA"/>
</dbReference>
<feature type="short sequence motif" description="DGA/G" evidence="2">
    <location>
        <begin position="196"/>
        <end position="198"/>
    </location>
</feature>
<evidence type="ECO:0000313" key="5">
    <source>
        <dbReference type="Proteomes" id="UP001139028"/>
    </source>
</evidence>
<dbReference type="RefSeq" id="WP_252469820.1">
    <property type="nucleotide sequence ID" value="NZ_JALBWM010000062.1"/>
</dbReference>
<dbReference type="GO" id="GO:0016787">
    <property type="term" value="F:hydrolase activity"/>
    <property type="evidence" value="ECO:0007669"/>
    <property type="project" value="UniProtKB-UniRule"/>
</dbReference>
<name>A0A9X2ENB1_9GAMM</name>
<keyword evidence="2" id="KW-0442">Lipid degradation</keyword>
<dbReference type="PROSITE" id="PS51635">
    <property type="entry name" value="PNPLA"/>
    <property type="match status" value="1"/>
</dbReference>
<dbReference type="Gene3D" id="3.40.1090.10">
    <property type="entry name" value="Cytosolic phospholipase A2 catalytic domain"/>
    <property type="match status" value="1"/>
</dbReference>
<organism evidence="4 5">
    <name type="scientific">Microbulbifer okhotskensis</name>
    <dbReference type="NCBI Taxonomy" id="2926617"/>
    <lineage>
        <taxon>Bacteria</taxon>
        <taxon>Pseudomonadati</taxon>
        <taxon>Pseudomonadota</taxon>
        <taxon>Gammaproteobacteria</taxon>
        <taxon>Cellvibrionales</taxon>
        <taxon>Microbulbiferaceae</taxon>
        <taxon>Microbulbifer</taxon>
    </lineage>
</organism>
<comment type="caution">
    <text evidence="4">The sequence shown here is derived from an EMBL/GenBank/DDBJ whole genome shotgun (WGS) entry which is preliminary data.</text>
</comment>
<dbReference type="Pfam" id="PF01734">
    <property type="entry name" value="Patatin"/>
    <property type="match status" value="1"/>
</dbReference>